<accession>A0A8S0YVN3</accession>
<dbReference type="OrthoDB" id="7440607at2759"/>
<dbReference type="EMBL" id="CADEBC010000123">
    <property type="protein sequence ID" value="CAB3222978.1"/>
    <property type="molecule type" value="Genomic_DNA"/>
</dbReference>
<name>A0A8S0YVN3_ARCPL</name>
<feature type="compositionally biased region" description="Basic and acidic residues" evidence="1">
    <location>
        <begin position="203"/>
        <end position="215"/>
    </location>
</feature>
<evidence type="ECO:0000313" key="3">
    <source>
        <dbReference type="Proteomes" id="UP000494106"/>
    </source>
</evidence>
<dbReference type="Proteomes" id="UP000494106">
    <property type="component" value="Unassembled WGS sequence"/>
</dbReference>
<gene>
    <name evidence="2" type="ORF">APLA_LOCUS1400</name>
</gene>
<dbReference type="AlphaFoldDB" id="A0A8S0YVN3"/>
<evidence type="ECO:0000256" key="1">
    <source>
        <dbReference type="SAM" id="MobiDB-lite"/>
    </source>
</evidence>
<organism evidence="2 3">
    <name type="scientific">Arctia plantaginis</name>
    <name type="common">Wood tiger moth</name>
    <name type="synonym">Phalaena plantaginis</name>
    <dbReference type="NCBI Taxonomy" id="874455"/>
    <lineage>
        <taxon>Eukaryota</taxon>
        <taxon>Metazoa</taxon>
        <taxon>Ecdysozoa</taxon>
        <taxon>Arthropoda</taxon>
        <taxon>Hexapoda</taxon>
        <taxon>Insecta</taxon>
        <taxon>Pterygota</taxon>
        <taxon>Neoptera</taxon>
        <taxon>Endopterygota</taxon>
        <taxon>Lepidoptera</taxon>
        <taxon>Glossata</taxon>
        <taxon>Ditrysia</taxon>
        <taxon>Noctuoidea</taxon>
        <taxon>Erebidae</taxon>
        <taxon>Arctiinae</taxon>
        <taxon>Arctia</taxon>
    </lineage>
</organism>
<feature type="region of interest" description="Disordered" evidence="1">
    <location>
        <begin position="121"/>
        <end position="228"/>
    </location>
</feature>
<protein>
    <submittedName>
        <fullName evidence="2">Uncharacterized protein</fullName>
    </submittedName>
</protein>
<reference evidence="2 3" key="1">
    <citation type="submission" date="2020-04" db="EMBL/GenBank/DDBJ databases">
        <authorList>
            <person name="Wallbank WR R."/>
            <person name="Pardo Diaz C."/>
            <person name="Kozak K."/>
            <person name="Martin S."/>
            <person name="Jiggins C."/>
            <person name="Moest M."/>
            <person name="Warren A I."/>
            <person name="Byers J.R.P. K."/>
            <person name="Montejo-Kovacevich G."/>
            <person name="Yen C E."/>
        </authorList>
    </citation>
    <scope>NUCLEOTIDE SEQUENCE [LARGE SCALE GENOMIC DNA]</scope>
</reference>
<feature type="compositionally biased region" description="Basic and acidic residues" evidence="1">
    <location>
        <begin position="134"/>
        <end position="162"/>
    </location>
</feature>
<feature type="compositionally biased region" description="Low complexity" evidence="1">
    <location>
        <begin position="1"/>
        <end position="18"/>
    </location>
</feature>
<keyword evidence="3" id="KW-1185">Reference proteome</keyword>
<proteinExistence type="predicted"/>
<feature type="region of interest" description="Disordered" evidence="1">
    <location>
        <begin position="1"/>
        <end position="33"/>
    </location>
</feature>
<evidence type="ECO:0000313" key="2">
    <source>
        <dbReference type="EMBL" id="CAB3222978.1"/>
    </source>
</evidence>
<comment type="caution">
    <text evidence="2">The sequence shown here is derived from an EMBL/GenBank/DDBJ whole genome shotgun (WGS) entry which is preliminary data.</text>
</comment>
<sequence>MSHVISSQPSSTSPYQPTEIQESLNGHNQRKSTIETRQDRDDCCFRADKSQGCFIYYCCNFLSSVCGGIRDCTEKCCNCCADCLADCCEDKPEDRNKRRRYGSGQDYDYDDNTWVVGAIDHHNTVPDNQPDLQPMKHDSSVHYSKSHDSGHDNNLHYHDSRTTGHHTHHSGGRDSGFHLASAHDSGLPHSSGHDSGHQSGGHDSGHHSSAHDSGGHHSSSHDTGGGTCDSGGDVGGGCDSGGGGVD</sequence>